<dbReference type="GO" id="GO:0030246">
    <property type="term" value="F:carbohydrate binding"/>
    <property type="evidence" value="ECO:0007669"/>
    <property type="project" value="InterPro"/>
</dbReference>
<gene>
    <name evidence="2" type="ORF">EYB31_19390</name>
</gene>
<dbReference type="GO" id="GO:0005975">
    <property type="term" value="P:carbohydrate metabolic process"/>
    <property type="evidence" value="ECO:0007669"/>
    <property type="project" value="InterPro"/>
</dbReference>
<dbReference type="Proteomes" id="UP000293142">
    <property type="component" value="Unassembled WGS sequence"/>
</dbReference>
<keyword evidence="3" id="KW-1185">Reference proteome</keyword>
<dbReference type="Gene3D" id="2.70.98.10">
    <property type="match status" value="1"/>
</dbReference>
<accession>A0A4Q9DMN8</accession>
<feature type="region of interest" description="Disordered" evidence="1">
    <location>
        <begin position="94"/>
        <end position="113"/>
    </location>
</feature>
<comment type="caution">
    <text evidence="2">The sequence shown here is derived from an EMBL/GenBank/DDBJ whole genome shotgun (WGS) entry which is preliminary data.</text>
</comment>
<name>A0A4Q9DMN8_9BACL</name>
<protein>
    <submittedName>
        <fullName evidence="2">DUF5107 domain-containing protein</fullName>
    </submittedName>
</protein>
<evidence type="ECO:0000313" key="2">
    <source>
        <dbReference type="EMBL" id="TBL76592.1"/>
    </source>
</evidence>
<dbReference type="GO" id="GO:0003824">
    <property type="term" value="F:catalytic activity"/>
    <property type="evidence" value="ECO:0007669"/>
    <property type="project" value="InterPro"/>
</dbReference>
<proteinExistence type="predicted"/>
<organism evidence="2 3">
    <name type="scientific">Paenibacillus thalictri</name>
    <dbReference type="NCBI Taxonomy" id="2527873"/>
    <lineage>
        <taxon>Bacteria</taxon>
        <taxon>Bacillati</taxon>
        <taxon>Bacillota</taxon>
        <taxon>Bacilli</taxon>
        <taxon>Bacillales</taxon>
        <taxon>Paenibacillaceae</taxon>
        <taxon>Paenibacillus</taxon>
    </lineage>
</organism>
<dbReference type="RefSeq" id="WP_131015064.1">
    <property type="nucleotide sequence ID" value="NZ_SIRE01000013.1"/>
</dbReference>
<dbReference type="InterPro" id="IPR011013">
    <property type="entry name" value="Gal_mutarotase_sf_dom"/>
</dbReference>
<dbReference type="SUPFAM" id="SSF74650">
    <property type="entry name" value="Galactose mutarotase-like"/>
    <property type="match status" value="1"/>
</dbReference>
<dbReference type="InterPro" id="IPR014718">
    <property type="entry name" value="GH-type_carb-bd"/>
</dbReference>
<dbReference type="AlphaFoldDB" id="A0A4Q9DMN8"/>
<sequence>MITYGKVEPFDTFDKVTLENERLRLQILPGLGGKICSLLNKTTNREWLDRPPHRPFRMPQMGSLWEEWDRCGWDELFPSIDACRLDISGIDEDDTDADASGLSGSPHKRQTEVPIPDHGELWAVPWEYEELDPLTLKLSVNSRLLPVRLEKTIRLQDNRVHFHYSLTNRGRHALPYIWAPHPIIAATEQMTIELPATVKRIVTAYSADGRLGTRGDEHAWPTACAANGDQVELNAMPARNSGVADKFYVKPPCREGWCAVRVNDTGERFKLTYDTADLPYLGIWINGGGWNGEYHLALEPATGYLDNLHDAYRNEQCAVIGASAMSSWDMQLEIS</sequence>
<dbReference type="EMBL" id="SIRE01000013">
    <property type="protein sequence ID" value="TBL76592.1"/>
    <property type="molecule type" value="Genomic_DNA"/>
</dbReference>
<dbReference type="OrthoDB" id="113447at2"/>
<evidence type="ECO:0000313" key="3">
    <source>
        <dbReference type="Proteomes" id="UP000293142"/>
    </source>
</evidence>
<reference evidence="2 3" key="1">
    <citation type="submission" date="2019-02" db="EMBL/GenBank/DDBJ databases">
        <title>Paenibacillus sp. nov., isolated from surface-sterilized tissue of Thalictrum simplex L.</title>
        <authorList>
            <person name="Tuo L."/>
        </authorList>
    </citation>
    <scope>NUCLEOTIDE SEQUENCE [LARGE SCALE GENOMIC DNA]</scope>
    <source>
        <strain evidence="2 3">N2SHLJ1</strain>
    </source>
</reference>
<evidence type="ECO:0000256" key="1">
    <source>
        <dbReference type="SAM" id="MobiDB-lite"/>
    </source>
</evidence>